<organism evidence="2 3">
    <name type="scientific">Palleronia aestuarii</name>
    <dbReference type="NCBI Taxonomy" id="568105"/>
    <lineage>
        <taxon>Bacteria</taxon>
        <taxon>Pseudomonadati</taxon>
        <taxon>Pseudomonadota</taxon>
        <taxon>Alphaproteobacteria</taxon>
        <taxon>Rhodobacterales</taxon>
        <taxon>Roseobacteraceae</taxon>
        <taxon>Palleronia</taxon>
    </lineage>
</organism>
<accession>A0A2W7N3S3</accession>
<keyword evidence="1" id="KW-0732">Signal</keyword>
<evidence type="ECO:0008006" key="4">
    <source>
        <dbReference type="Google" id="ProtNLM"/>
    </source>
</evidence>
<protein>
    <recommendedName>
        <fullName evidence="4">DUF3108 domain-containing protein</fullName>
    </recommendedName>
</protein>
<evidence type="ECO:0000313" key="3">
    <source>
        <dbReference type="Proteomes" id="UP000248916"/>
    </source>
</evidence>
<gene>
    <name evidence="2" type="ORF">LX81_02613</name>
</gene>
<dbReference type="RefSeq" id="WP_111537743.1">
    <property type="nucleotide sequence ID" value="NZ_QKZL01000011.1"/>
</dbReference>
<sequence length="217" mass="22580">MKLFLAMALAALGTAADAASAEFDVTLAGLTLGRISIEAASADVTLRSTLDNTPLGVGDGQFVATSTGGKYYRGVETSPGETRAIEIEYDGPRVARVAVSPESEATDASDPAAVPPGTSDPARGFARIALARDCVDPYRIYDGRRVVTISPTTRTLTADGLVCEYAYTVTVGPGHLSPLRFRRVAVSAIYAVSNGAVSGIREIGLGAGPFTVRLLQR</sequence>
<feature type="signal peptide" evidence="1">
    <location>
        <begin position="1"/>
        <end position="18"/>
    </location>
</feature>
<dbReference type="Proteomes" id="UP000248916">
    <property type="component" value="Unassembled WGS sequence"/>
</dbReference>
<dbReference type="EMBL" id="QKZL01000011">
    <property type="protein sequence ID" value="PZX15025.1"/>
    <property type="molecule type" value="Genomic_DNA"/>
</dbReference>
<dbReference type="OrthoDB" id="7723416at2"/>
<evidence type="ECO:0000256" key="1">
    <source>
        <dbReference type="SAM" id="SignalP"/>
    </source>
</evidence>
<reference evidence="2 3" key="1">
    <citation type="submission" date="2018-06" db="EMBL/GenBank/DDBJ databases">
        <title>Genomic Encyclopedia of Archaeal and Bacterial Type Strains, Phase II (KMG-II): from individual species to whole genera.</title>
        <authorList>
            <person name="Goeker M."/>
        </authorList>
    </citation>
    <scope>NUCLEOTIDE SEQUENCE [LARGE SCALE GENOMIC DNA]</scope>
    <source>
        <strain evidence="2 3">DSM 22009</strain>
    </source>
</reference>
<comment type="caution">
    <text evidence="2">The sequence shown here is derived from an EMBL/GenBank/DDBJ whole genome shotgun (WGS) entry which is preliminary data.</text>
</comment>
<feature type="chain" id="PRO_5015964069" description="DUF3108 domain-containing protein" evidence="1">
    <location>
        <begin position="19"/>
        <end position="217"/>
    </location>
</feature>
<dbReference type="AlphaFoldDB" id="A0A2W7N3S3"/>
<keyword evidence="3" id="KW-1185">Reference proteome</keyword>
<evidence type="ECO:0000313" key="2">
    <source>
        <dbReference type="EMBL" id="PZX15025.1"/>
    </source>
</evidence>
<name>A0A2W7N3S3_9RHOB</name>
<proteinExistence type="predicted"/>